<evidence type="ECO:0000313" key="3">
    <source>
        <dbReference type="EMBL" id="SDU06685.1"/>
    </source>
</evidence>
<feature type="region of interest" description="Disordered" evidence="2">
    <location>
        <begin position="150"/>
        <end position="170"/>
    </location>
</feature>
<dbReference type="InterPro" id="IPR007157">
    <property type="entry name" value="PspA_VIPP1"/>
</dbReference>
<proteinExistence type="inferred from homology"/>
<accession>A0A1H2FH94</accession>
<dbReference type="Proteomes" id="UP000199608">
    <property type="component" value="Unassembled WGS sequence"/>
</dbReference>
<evidence type="ECO:0000313" key="4">
    <source>
        <dbReference type="Proteomes" id="UP000199608"/>
    </source>
</evidence>
<organism evidence="3 4">
    <name type="scientific">Desulfobacula phenolica</name>
    <dbReference type="NCBI Taxonomy" id="90732"/>
    <lineage>
        <taxon>Bacteria</taxon>
        <taxon>Pseudomonadati</taxon>
        <taxon>Thermodesulfobacteriota</taxon>
        <taxon>Desulfobacteria</taxon>
        <taxon>Desulfobacterales</taxon>
        <taxon>Desulfobacteraceae</taxon>
        <taxon>Desulfobacula</taxon>
    </lineage>
</organism>
<name>A0A1H2FH94_9BACT</name>
<reference evidence="4" key="1">
    <citation type="submission" date="2016-10" db="EMBL/GenBank/DDBJ databases">
        <authorList>
            <person name="Varghese N."/>
            <person name="Submissions S."/>
        </authorList>
    </citation>
    <scope>NUCLEOTIDE SEQUENCE [LARGE SCALE GENOMIC DNA]</scope>
    <source>
        <strain evidence="4">DSM 3384</strain>
    </source>
</reference>
<dbReference type="EMBL" id="FNLL01000004">
    <property type="protein sequence ID" value="SDU06685.1"/>
    <property type="molecule type" value="Genomic_DNA"/>
</dbReference>
<keyword evidence="4" id="KW-1185">Reference proteome</keyword>
<sequence length="226" mass="25149">MKEKLISRVGRIISGSVHSLIDSLENAAPETVLSESIREIESAIDDVQNELGLIVAKKHLATSKLMEENKKHEDLSEKTKIAIKENRDDLAEAAIARQLDIEAQIPILETTVDDCKTQEKELENYIHALQAKKREMKEELIQFRKTIKEAAKTSGSGGSSETPERVESKIAKAESAFERVIEKATGIPGSNGISERKSAAQLAELEEIARKNKIRERLSKIKGDHQ</sequence>
<dbReference type="RefSeq" id="WP_092232492.1">
    <property type="nucleotide sequence ID" value="NZ_FNLL01000004.1"/>
</dbReference>
<dbReference type="GO" id="GO:0005829">
    <property type="term" value="C:cytosol"/>
    <property type="evidence" value="ECO:0007669"/>
    <property type="project" value="TreeGrafter"/>
</dbReference>
<evidence type="ECO:0000256" key="2">
    <source>
        <dbReference type="SAM" id="MobiDB-lite"/>
    </source>
</evidence>
<dbReference type="PANTHER" id="PTHR31088:SF6">
    <property type="entry name" value="PHAGE SHOCK PROTEIN A"/>
    <property type="match status" value="1"/>
</dbReference>
<dbReference type="GO" id="GO:0009271">
    <property type="term" value="P:phage shock"/>
    <property type="evidence" value="ECO:0007669"/>
    <property type="project" value="TreeGrafter"/>
</dbReference>
<comment type="similarity">
    <text evidence="1">Belongs to the PspA/Vipp/IM30 family.</text>
</comment>
<gene>
    <name evidence="3" type="ORF">SAMN04487931_104155</name>
</gene>
<dbReference type="AlphaFoldDB" id="A0A1H2FH94"/>
<dbReference type="Pfam" id="PF04012">
    <property type="entry name" value="PspA_IM30"/>
    <property type="match status" value="1"/>
</dbReference>
<protein>
    <submittedName>
        <fullName evidence="3">Phage shock protein A (PspA) family protein</fullName>
    </submittedName>
</protein>
<dbReference type="PANTHER" id="PTHR31088">
    <property type="entry name" value="MEMBRANE-ASSOCIATED PROTEIN VIPP1, CHLOROPLASTIC"/>
    <property type="match status" value="1"/>
</dbReference>
<evidence type="ECO:0000256" key="1">
    <source>
        <dbReference type="ARBA" id="ARBA00043985"/>
    </source>
</evidence>